<dbReference type="GO" id="GO:0065002">
    <property type="term" value="P:intracellular protein transmembrane transport"/>
    <property type="evidence" value="ECO:0007669"/>
    <property type="project" value="UniProtKB-UniRule"/>
</dbReference>
<dbReference type="InterPro" id="IPR001650">
    <property type="entry name" value="Helicase_C-like"/>
</dbReference>
<keyword evidence="7 11" id="KW-0653">Protein transport</keyword>
<dbReference type="AlphaFoldDB" id="A0A2G9YS72"/>
<comment type="caution">
    <text evidence="17">The sequence shown here is derived from an EMBL/GenBank/DDBJ whole genome shotgun (WGS) entry which is preliminary data.</text>
</comment>
<evidence type="ECO:0000259" key="16">
    <source>
        <dbReference type="PROSITE" id="PS51196"/>
    </source>
</evidence>
<dbReference type="SUPFAM" id="SSF52540">
    <property type="entry name" value="P-loop containing nucleoside triphosphate hydrolases"/>
    <property type="match status" value="2"/>
</dbReference>
<comment type="similarity">
    <text evidence="1 11 12">Belongs to the SecA family.</text>
</comment>
<dbReference type="PROSITE" id="PS51196">
    <property type="entry name" value="SECA_MOTOR_DEAD"/>
    <property type="match status" value="1"/>
</dbReference>
<dbReference type="Pfam" id="PF01043">
    <property type="entry name" value="SecA_PP_bind"/>
    <property type="match status" value="1"/>
</dbReference>
<dbReference type="InterPro" id="IPR036670">
    <property type="entry name" value="SecA_X-link_sf"/>
</dbReference>
<feature type="domain" description="SecA family profile" evidence="16">
    <location>
        <begin position="1"/>
        <end position="611"/>
    </location>
</feature>
<dbReference type="InterPro" id="IPR011130">
    <property type="entry name" value="SecA_preprotein_X-link_dom"/>
</dbReference>
<dbReference type="InterPro" id="IPR000185">
    <property type="entry name" value="SecA"/>
</dbReference>
<evidence type="ECO:0000313" key="18">
    <source>
        <dbReference type="Proteomes" id="UP000229054"/>
    </source>
</evidence>
<dbReference type="HAMAP" id="MF_01382">
    <property type="entry name" value="SecA"/>
    <property type="match status" value="1"/>
</dbReference>
<dbReference type="PROSITE" id="PS01312">
    <property type="entry name" value="SECA"/>
    <property type="match status" value="1"/>
</dbReference>
<comment type="function">
    <text evidence="11">Part of the Sec protein translocase complex. Interacts with the SecYEG preprotein conducting channel. Has a central role in coupling the hydrolysis of ATP to the transfer of proteins into and across the cell membrane, serving as an ATP-driven molecular motor driving the stepwise translocation of polypeptide chains across the membrane.</text>
</comment>
<dbReference type="PROSITE" id="PS51194">
    <property type="entry name" value="HELICASE_CTER"/>
    <property type="match status" value="1"/>
</dbReference>
<dbReference type="InterPro" id="IPR011115">
    <property type="entry name" value="SecA_DEAD"/>
</dbReference>
<dbReference type="Pfam" id="PF07516">
    <property type="entry name" value="SecA_SW"/>
    <property type="match status" value="2"/>
</dbReference>
<feature type="binding site" evidence="11">
    <location>
        <position position="85"/>
    </location>
    <ligand>
        <name>ATP</name>
        <dbReference type="ChEBI" id="CHEBI:30616"/>
    </ligand>
</feature>
<gene>
    <name evidence="11" type="primary">secA</name>
    <name evidence="17" type="ORF">COX38_02530</name>
</gene>
<sequence>MSILNKIFGDANEKYLKSIQPLVDRINLLEKEFESFSNEKLKEKTQELKERLSKGETLDNVLPEEFALVREAAKKTLKQRHFDVQLIGGIVLHQGKIAEMKTGEGKTLAATLPLALNALEGKGAHLVTVNDYLARRDAVWMGQIYHALGFSVGCLNHEQSFLYDPDFKKPPEDQEKKRDELGGFYIVEDFLRPCSRKEAYLANITYGTNNEYGFDYLRDNMVYDLNQKAQRDFNFAIVDEVDSILIDEARTPLIISAPDVESSKYYQEFARIIPKLNPQTDFTIDEKLKAVTLTEEGINKIEKILGMGNIYEARGIKYLHHLEQALRAEALFKKDKDYVVKGGEVIIVDEFTGRLMPGRRWSGGLHQAIEAKEGVGIKPESLTLASITFQNYFRMYKKLAGMTGTAATSAEEFDKVYGLDVAIIPTNKPMIRQDHPDQVFKSEEGKFQAVVREIKTRHEKGQPVLVGTTSIERNEYLGKLLDREGVPHQILNAKHHEKEGQVLAQAGKLGQVTIATNMAGRGVDIILGGNPPIPEETEKIKELGGLYVIGTDRHEARRIDNQLRGRSGRQGDPGSSQFFVSLEDDLMRIFGGEKVQSLMNMLKFPEDQPIENNLVSGVIESAQTKIEGMNFDLRKHVLEYDDVLNKHREVIYKKRKEIIEQAQGTGLKAQILEIIKKAGFKEKDYEKKEKEIGEANMRQVEKVVSLRVLDMLWLEHLENMDYLRDSVRLRAYGQQDPLIEYKNEGHKMFRALLNNFESFVANTIFKVTLAPASPPVYSNQSRPGSPTEAPRRGAKVGRNDPCPCGKINPQTGKPMKYKKCCYPKFG</sequence>
<dbReference type="InterPro" id="IPR014001">
    <property type="entry name" value="Helicase_ATP-bd"/>
</dbReference>
<keyword evidence="2 11" id="KW-0813">Transport</keyword>
<dbReference type="FunFam" id="3.40.50.300:FF:000429">
    <property type="entry name" value="Preprotein translocase subunit SecA"/>
    <property type="match status" value="1"/>
</dbReference>
<reference evidence="17 18" key="1">
    <citation type="submission" date="2017-09" db="EMBL/GenBank/DDBJ databases">
        <title>Depth-based differentiation of microbial function through sediment-hosted aquifers and enrichment of novel symbionts in the deep terrestrial subsurface.</title>
        <authorList>
            <person name="Probst A.J."/>
            <person name="Ladd B."/>
            <person name="Jarett J.K."/>
            <person name="Geller-Mcgrath D.E."/>
            <person name="Sieber C.M."/>
            <person name="Emerson J.B."/>
            <person name="Anantharaman K."/>
            <person name="Thomas B.C."/>
            <person name="Malmstrom R."/>
            <person name="Stieglmeier M."/>
            <person name="Klingl A."/>
            <person name="Woyke T."/>
            <person name="Ryan C.M."/>
            <person name="Banfield J.F."/>
        </authorList>
    </citation>
    <scope>NUCLEOTIDE SEQUENCE [LARGE SCALE GENOMIC DNA]</scope>
    <source>
        <strain evidence="17">CG23_combo_of_CG06-09_8_20_14_all_39_25</strain>
    </source>
</reference>
<evidence type="ECO:0000256" key="8">
    <source>
        <dbReference type="ARBA" id="ARBA00022967"/>
    </source>
</evidence>
<dbReference type="CDD" id="cd18803">
    <property type="entry name" value="SF2_C_secA"/>
    <property type="match status" value="1"/>
</dbReference>
<dbReference type="Gene3D" id="3.90.1440.10">
    <property type="entry name" value="SecA, preprotein cross-linking domain"/>
    <property type="match status" value="1"/>
</dbReference>
<evidence type="ECO:0000256" key="9">
    <source>
        <dbReference type="ARBA" id="ARBA00023010"/>
    </source>
</evidence>
<feature type="domain" description="Helicase C-terminal" evidence="15">
    <location>
        <begin position="446"/>
        <end position="637"/>
    </location>
</feature>
<dbReference type="InterPro" id="IPR020937">
    <property type="entry name" value="SecA_CS"/>
</dbReference>
<evidence type="ECO:0000256" key="4">
    <source>
        <dbReference type="ARBA" id="ARBA00022490"/>
    </source>
</evidence>
<keyword evidence="8 11" id="KW-1278">Translocase</keyword>
<keyword evidence="6 11" id="KW-0067">ATP-binding</keyword>
<dbReference type="GO" id="GO:0008564">
    <property type="term" value="F:protein-exporting ATPase activity"/>
    <property type="evidence" value="ECO:0007669"/>
    <property type="project" value="UniProtKB-EC"/>
</dbReference>
<evidence type="ECO:0000259" key="15">
    <source>
        <dbReference type="PROSITE" id="PS51194"/>
    </source>
</evidence>
<dbReference type="NCBIfam" id="TIGR00963">
    <property type="entry name" value="secA"/>
    <property type="match status" value="1"/>
</dbReference>
<evidence type="ECO:0000256" key="10">
    <source>
        <dbReference type="ARBA" id="ARBA00023136"/>
    </source>
</evidence>
<feature type="domain" description="Helicase ATP-binding" evidence="14">
    <location>
        <begin position="87"/>
        <end position="277"/>
    </location>
</feature>
<organism evidence="17 18">
    <name type="scientific">Candidatus Nealsonbacteria bacterium CG23_combo_of_CG06-09_8_20_14_all_39_25</name>
    <dbReference type="NCBI Taxonomy" id="1974723"/>
    <lineage>
        <taxon>Bacteria</taxon>
        <taxon>Candidatus Nealsoniibacteriota</taxon>
    </lineage>
</organism>
<feature type="binding site" evidence="11">
    <location>
        <position position="524"/>
    </location>
    <ligand>
        <name>ATP</name>
        <dbReference type="ChEBI" id="CHEBI:30616"/>
    </ligand>
</feature>
<evidence type="ECO:0000256" key="2">
    <source>
        <dbReference type="ARBA" id="ARBA00022448"/>
    </source>
</evidence>
<dbReference type="GO" id="GO:0005524">
    <property type="term" value="F:ATP binding"/>
    <property type="evidence" value="ECO:0007669"/>
    <property type="project" value="UniProtKB-UniRule"/>
</dbReference>
<evidence type="ECO:0000256" key="7">
    <source>
        <dbReference type="ARBA" id="ARBA00022927"/>
    </source>
</evidence>
<protein>
    <recommendedName>
        <fullName evidence="11 12">Protein translocase subunit SecA</fullName>
        <ecNumber evidence="11">7.4.2.8</ecNumber>
    </recommendedName>
</protein>
<dbReference type="SUPFAM" id="SSF81767">
    <property type="entry name" value="Pre-protein crosslinking domain of SecA"/>
    <property type="match status" value="1"/>
</dbReference>
<evidence type="ECO:0000256" key="11">
    <source>
        <dbReference type="HAMAP-Rule" id="MF_01382"/>
    </source>
</evidence>
<keyword evidence="3 11" id="KW-1003">Cell membrane</keyword>
<dbReference type="Gene3D" id="1.10.3060.10">
    <property type="entry name" value="Helical scaffold and wing domains of SecA"/>
    <property type="match status" value="2"/>
</dbReference>
<dbReference type="GO" id="GO:0017038">
    <property type="term" value="P:protein import"/>
    <property type="evidence" value="ECO:0007669"/>
    <property type="project" value="InterPro"/>
</dbReference>
<dbReference type="InterPro" id="IPR027417">
    <property type="entry name" value="P-loop_NTPase"/>
</dbReference>
<dbReference type="GO" id="GO:0043952">
    <property type="term" value="P:protein transport by the Sec complex"/>
    <property type="evidence" value="ECO:0007669"/>
    <property type="project" value="TreeGrafter"/>
</dbReference>
<evidence type="ECO:0000256" key="1">
    <source>
        <dbReference type="ARBA" id="ARBA00007650"/>
    </source>
</evidence>
<evidence type="ECO:0000256" key="3">
    <source>
        <dbReference type="ARBA" id="ARBA00022475"/>
    </source>
</evidence>
<dbReference type="Proteomes" id="UP000229054">
    <property type="component" value="Unassembled WGS sequence"/>
</dbReference>
<keyword evidence="9 11" id="KW-0811">Translocation</keyword>
<feature type="region of interest" description="Disordered" evidence="13">
    <location>
        <begin position="774"/>
        <end position="801"/>
    </location>
</feature>
<evidence type="ECO:0000259" key="14">
    <source>
        <dbReference type="PROSITE" id="PS51192"/>
    </source>
</evidence>
<dbReference type="PRINTS" id="PR00906">
    <property type="entry name" value="SECA"/>
</dbReference>
<keyword evidence="5 11" id="KW-0547">Nucleotide-binding</keyword>
<dbReference type="SMART" id="SM00957">
    <property type="entry name" value="SecA_DEAD"/>
    <property type="match status" value="1"/>
</dbReference>
<dbReference type="GO" id="GO:0031522">
    <property type="term" value="C:cell envelope Sec protein transport complex"/>
    <property type="evidence" value="ECO:0007669"/>
    <property type="project" value="TreeGrafter"/>
</dbReference>
<dbReference type="EMBL" id="PCRN01000085">
    <property type="protein sequence ID" value="PIP22095.1"/>
    <property type="molecule type" value="Genomic_DNA"/>
</dbReference>
<evidence type="ECO:0000256" key="12">
    <source>
        <dbReference type="RuleBase" id="RU003874"/>
    </source>
</evidence>
<dbReference type="GO" id="GO:0005886">
    <property type="term" value="C:plasma membrane"/>
    <property type="evidence" value="ECO:0007669"/>
    <property type="project" value="UniProtKB-SubCell"/>
</dbReference>
<dbReference type="Pfam" id="PF07517">
    <property type="entry name" value="SecA_DEAD"/>
    <property type="match status" value="1"/>
</dbReference>
<name>A0A2G9YS72_9BACT</name>
<dbReference type="SMART" id="SM00958">
    <property type="entry name" value="SecA_PP_bind"/>
    <property type="match status" value="1"/>
</dbReference>
<comment type="subunit">
    <text evidence="11">Monomer and homodimer. Part of the essential Sec protein translocation apparatus which comprises SecA, SecYEG and auxiliary proteins SecDF. Other proteins may also be involved.</text>
</comment>
<dbReference type="EC" id="7.4.2.8" evidence="11"/>
<dbReference type="InterPro" id="IPR044722">
    <property type="entry name" value="SecA_SF2_C"/>
</dbReference>
<evidence type="ECO:0000256" key="5">
    <source>
        <dbReference type="ARBA" id="ARBA00022741"/>
    </source>
</evidence>
<evidence type="ECO:0000313" key="17">
    <source>
        <dbReference type="EMBL" id="PIP22095.1"/>
    </source>
</evidence>
<dbReference type="PROSITE" id="PS51192">
    <property type="entry name" value="HELICASE_ATP_BIND_1"/>
    <property type="match status" value="1"/>
</dbReference>
<dbReference type="Gene3D" id="3.40.50.300">
    <property type="entry name" value="P-loop containing nucleotide triphosphate hydrolases"/>
    <property type="match status" value="3"/>
</dbReference>
<dbReference type="SUPFAM" id="SSF81886">
    <property type="entry name" value="Helical scaffold and wing domains of SecA"/>
    <property type="match status" value="1"/>
</dbReference>
<dbReference type="GO" id="GO:0005829">
    <property type="term" value="C:cytosol"/>
    <property type="evidence" value="ECO:0007669"/>
    <property type="project" value="TreeGrafter"/>
</dbReference>
<evidence type="ECO:0000256" key="6">
    <source>
        <dbReference type="ARBA" id="ARBA00022840"/>
    </source>
</evidence>
<dbReference type="PANTHER" id="PTHR30612:SF0">
    <property type="entry name" value="CHLOROPLAST PROTEIN-TRANSPORTING ATPASE"/>
    <property type="match status" value="1"/>
</dbReference>
<dbReference type="InterPro" id="IPR011116">
    <property type="entry name" value="SecA_Wing/Scaffold"/>
</dbReference>
<dbReference type="Pfam" id="PF21090">
    <property type="entry name" value="P-loop_SecA"/>
    <property type="match status" value="2"/>
</dbReference>
<comment type="catalytic activity">
    <reaction evidence="11">
        <text>ATP + H2O + cellular proteinSide 1 = ADP + phosphate + cellular proteinSide 2.</text>
        <dbReference type="EC" id="7.4.2.8"/>
    </reaction>
</comment>
<evidence type="ECO:0000256" key="13">
    <source>
        <dbReference type="SAM" id="MobiDB-lite"/>
    </source>
</evidence>
<dbReference type="GO" id="GO:0006605">
    <property type="term" value="P:protein targeting"/>
    <property type="evidence" value="ECO:0007669"/>
    <property type="project" value="UniProtKB-UniRule"/>
</dbReference>
<keyword evidence="4 11" id="KW-0963">Cytoplasm</keyword>
<accession>A0A2G9YS72</accession>
<dbReference type="InterPro" id="IPR036266">
    <property type="entry name" value="SecA_Wing/Scaffold_sf"/>
</dbReference>
<dbReference type="InterPro" id="IPR014018">
    <property type="entry name" value="SecA_motor_DEAD"/>
</dbReference>
<feature type="binding site" evidence="11">
    <location>
        <begin position="103"/>
        <end position="107"/>
    </location>
    <ligand>
        <name>ATP</name>
        <dbReference type="ChEBI" id="CHEBI:30616"/>
    </ligand>
</feature>
<comment type="subcellular location">
    <subcellularLocation>
        <location evidence="11">Cell membrane</location>
        <topology evidence="11">Peripheral membrane protein</topology>
        <orientation evidence="11">Cytoplasmic side</orientation>
    </subcellularLocation>
    <subcellularLocation>
        <location evidence="11">Cytoplasm</location>
    </subcellularLocation>
    <text evidence="11">Distribution is 50-50.</text>
</comment>
<dbReference type="FunFam" id="3.90.1440.10:FF:000001">
    <property type="entry name" value="Preprotein translocase subunit SecA"/>
    <property type="match status" value="1"/>
</dbReference>
<proteinExistence type="inferred from homology"/>
<dbReference type="NCBIfam" id="NF009538">
    <property type="entry name" value="PRK12904.1"/>
    <property type="match status" value="1"/>
</dbReference>
<dbReference type="CDD" id="cd17928">
    <property type="entry name" value="DEXDc_SecA"/>
    <property type="match status" value="1"/>
</dbReference>
<dbReference type="PANTHER" id="PTHR30612">
    <property type="entry name" value="SECA INNER MEMBRANE COMPONENT OF SEC PROTEIN SECRETION SYSTEM"/>
    <property type="match status" value="1"/>
</dbReference>
<keyword evidence="10 11" id="KW-0472">Membrane</keyword>